<keyword evidence="3 8" id="KW-0479">Metal-binding</keyword>
<reference evidence="12 13" key="1">
    <citation type="submission" date="2014-12" db="EMBL/GenBank/DDBJ databases">
        <title>Genome sequence of Methanobrevibacter arboriphilicus DH1, DSM1125.</title>
        <authorList>
            <person name="Poehlein A."/>
            <person name="Thauer R.K."/>
            <person name="Seedorf H."/>
            <person name="Daniel R."/>
        </authorList>
    </citation>
    <scope>NUCLEOTIDE SEQUENCE [LARGE SCALE GENOMIC DNA]</scope>
    <source>
        <strain evidence="12 13">DH1</strain>
    </source>
</reference>
<dbReference type="SUPFAM" id="SSF56042">
    <property type="entry name" value="PurM C-terminal domain-like"/>
    <property type="match status" value="2"/>
</dbReference>
<keyword evidence="1 8" id="KW-0963">Cytoplasm</keyword>
<dbReference type="NCBIfam" id="TIGR01736">
    <property type="entry name" value="FGAM_synth_II"/>
    <property type="match status" value="1"/>
</dbReference>
<dbReference type="GO" id="GO:0004642">
    <property type="term" value="F:phosphoribosylformylglycinamidine synthase activity"/>
    <property type="evidence" value="ECO:0007669"/>
    <property type="project" value="UniProtKB-UniRule"/>
</dbReference>
<feature type="active site" description="Proton acceptor" evidence="8">
    <location>
        <position position="80"/>
    </location>
</feature>
<comment type="subcellular location">
    <subcellularLocation>
        <location evidence="8">Cytoplasm</location>
    </subcellularLocation>
</comment>
<dbReference type="InterPro" id="IPR041609">
    <property type="entry name" value="PurL_linker"/>
</dbReference>
<feature type="binding site" evidence="8">
    <location>
        <begin position="79"/>
        <end position="82"/>
    </location>
    <ligand>
        <name>substrate</name>
    </ligand>
</feature>
<sequence length="740" mass="80074">MTLTDSEIDYIEQMLGRSPNELEEGMLDIMFSEHCSYKSSRPILGLFPTEGENIILGPGDDAGMVSITDKLALAVGIESHNHPSAIEPYGGAGTGIGGILRDIISMGAMPIALLDSLRFGPLEDQKSRYLFEHVVKGISDYGNRVGVPTVGGEVEFDESFRTNPLVNVMCAGIVEKDNIVKGIAPNIGDVFLLMGGLTGRDGIHGVTFASEELTSDSEIEDRPAVQVGDPFTKKKVLEASLEILENIDVAGVKDLGGGGLTCCISELVDKCGNGALVDLNSIPLREDGMTPYEVMLSESQERMVFVINPKYVDEAFAICDKYELPRAIIGEVTDTKLMVVEDTTKKDVNGDNRIIANMPAVLLADPPSLNREIRTPKKDRNYVAVENPPIDQSILKILSSPNIATKKWVYKQYDHEVQVRTIVKPGDDAAVLKIDDENAVVLSCDCNSIHTKLSPYDGGAGSVAEAIRNVVSMGAEPYAVVDCLNFGNPENPEILWQFKQCVQGMADLAEKFETPVISGNVSFYNETEGIKINPSPTVGVIGVAGLNNIRTMEFKNEGDKILIIGATYDEIDGSEYHRAVHGLEQGEAPKIRIDNEIKSSKSILKLLANDNGEFNSVENISNNTVTAIHDCSAGGIAIALSEMAISGGIGAEVDLSNIPIENSEDINDNNLLFSESHGRYLVTVKSNELKNVLDYIDVPCACIGEVKGDSLKISGYDNNINVLVNDLKDAYNGVIEQYMT</sequence>
<dbReference type="Pfam" id="PF18072">
    <property type="entry name" value="FGAR-AT_linker"/>
    <property type="match status" value="1"/>
</dbReference>
<feature type="binding site" evidence="8">
    <location>
        <position position="482"/>
    </location>
    <ligand>
        <name>ATP</name>
        <dbReference type="ChEBI" id="CHEBI:30616"/>
    </ligand>
</feature>
<dbReference type="NCBIfam" id="NF002290">
    <property type="entry name" value="PRK01213.1"/>
    <property type="match status" value="1"/>
</dbReference>
<dbReference type="SUPFAM" id="SSF55326">
    <property type="entry name" value="PurM N-terminal domain-like"/>
    <property type="match status" value="2"/>
</dbReference>
<dbReference type="CDD" id="cd02204">
    <property type="entry name" value="PurL_repeat2"/>
    <property type="match status" value="1"/>
</dbReference>
<evidence type="ECO:0000256" key="1">
    <source>
        <dbReference type="ARBA" id="ARBA00022490"/>
    </source>
</evidence>
<feature type="binding site" evidence="8">
    <location>
        <position position="102"/>
    </location>
    <ligand>
        <name>Mg(2+)</name>
        <dbReference type="ChEBI" id="CHEBI:18420"/>
        <label>2</label>
    </ligand>
</feature>
<dbReference type="InterPro" id="IPR010074">
    <property type="entry name" value="PRibForGlyAmidine_synth_PurL"/>
</dbReference>
<evidence type="ECO:0000256" key="7">
    <source>
        <dbReference type="ARBA" id="ARBA00022842"/>
    </source>
</evidence>
<dbReference type="Pfam" id="PF00586">
    <property type="entry name" value="AIRS"/>
    <property type="match status" value="2"/>
</dbReference>
<feature type="domain" description="Phosphoribosylformylglycinamidine synthase linker" evidence="11">
    <location>
        <begin position="1"/>
        <end position="38"/>
    </location>
</feature>
<evidence type="ECO:0000259" key="9">
    <source>
        <dbReference type="Pfam" id="PF00586"/>
    </source>
</evidence>
<evidence type="ECO:0000313" key="12">
    <source>
        <dbReference type="EMBL" id="OQD59410.1"/>
    </source>
</evidence>
<dbReference type="FunFam" id="3.30.1330.10:FF:000004">
    <property type="entry name" value="Phosphoribosylformylglycinamidine synthase subunit PurL"/>
    <property type="match status" value="1"/>
</dbReference>
<dbReference type="OrthoDB" id="8251at2157"/>
<dbReference type="GO" id="GO:0005524">
    <property type="term" value="F:ATP binding"/>
    <property type="evidence" value="ECO:0007669"/>
    <property type="project" value="UniProtKB-UniRule"/>
</dbReference>
<dbReference type="UniPathway" id="UPA00074">
    <property type="reaction ID" value="UER00128"/>
</dbReference>
<dbReference type="PIRSF" id="PIRSF001587">
    <property type="entry name" value="FGAM_synthase_II"/>
    <property type="match status" value="1"/>
</dbReference>
<dbReference type="Gene3D" id="3.90.650.10">
    <property type="entry name" value="PurM-like C-terminal domain"/>
    <property type="match status" value="2"/>
</dbReference>
<evidence type="ECO:0000256" key="2">
    <source>
        <dbReference type="ARBA" id="ARBA00022598"/>
    </source>
</evidence>
<feature type="binding site" evidence="8">
    <location>
        <position position="519"/>
    </location>
    <ligand>
        <name>ATP</name>
        <dbReference type="ChEBI" id="CHEBI:30616"/>
    </ligand>
</feature>
<dbReference type="InterPro" id="IPR010918">
    <property type="entry name" value="PurM-like_C_dom"/>
</dbReference>
<feature type="binding site" evidence="8">
    <location>
        <begin position="298"/>
        <end position="300"/>
    </location>
    <ligand>
        <name>substrate</name>
    </ligand>
</feature>
<comment type="similarity">
    <text evidence="8">Belongs to the FGAMS family.</text>
</comment>
<evidence type="ECO:0000259" key="10">
    <source>
        <dbReference type="Pfam" id="PF02769"/>
    </source>
</evidence>
<dbReference type="Proteomes" id="UP000191661">
    <property type="component" value="Unassembled WGS sequence"/>
</dbReference>
<keyword evidence="13" id="KW-1185">Reference proteome</keyword>
<feature type="binding site" evidence="8">
    <location>
        <position position="37"/>
    </location>
    <ligand>
        <name>ATP</name>
        <dbReference type="ChEBI" id="CHEBI:30616"/>
    </ligand>
</feature>
<feature type="binding site" evidence="8">
    <location>
        <position position="78"/>
    </location>
    <ligand>
        <name>Mg(2+)</name>
        <dbReference type="ChEBI" id="CHEBI:18420"/>
        <label>1</label>
    </ligand>
</feature>
<comment type="caution">
    <text evidence="12">The sequence shown here is derived from an EMBL/GenBank/DDBJ whole genome shotgun (WGS) entry which is preliminary data.</text>
</comment>
<dbReference type="RefSeq" id="WP_080459646.1">
    <property type="nucleotide sequence ID" value="NZ_JXMW01000003.1"/>
</dbReference>
<comment type="pathway">
    <text evidence="8">Purine metabolism; IMP biosynthesis via de novo pathway; 5-amino-1-(5-phospho-D-ribosyl)imidazole from N(2)-formyl-N(1)-(5-phospho-D-ribosyl)glycinamide: step 1/2.</text>
</comment>
<dbReference type="Pfam" id="PF02769">
    <property type="entry name" value="AIRS_C"/>
    <property type="match status" value="2"/>
</dbReference>
<evidence type="ECO:0000256" key="3">
    <source>
        <dbReference type="ARBA" id="ARBA00022723"/>
    </source>
</evidence>
<comment type="caution">
    <text evidence="8">Lacks conserved residue(s) required for the propagation of feature annotation.</text>
</comment>
<dbReference type="InterPro" id="IPR016188">
    <property type="entry name" value="PurM-like_N"/>
</dbReference>
<dbReference type="PANTHER" id="PTHR43555">
    <property type="entry name" value="PHOSPHORIBOSYLFORMYLGLYCINAMIDINE SYNTHASE SUBUNIT PURL"/>
    <property type="match status" value="1"/>
</dbReference>
<evidence type="ECO:0000259" key="11">
    <source>
        <dbReference type="Pfam" id="PF18072"/>
    </source>
</evidence>
<dbReference type="PANTHER" id="PTHR43555:SF1">
    <property type="entry name" value="PHOSPHORIBOSYLFORMYLGLYCINAMIDINE SYNTHASE SUBUNIT PURL"/>
    <property type="match status" value="1"/>
</dbReference>
<feature type="active site" evidence="8">
    <location>
        <position position="34"/>
    </location>
</feature>
<evidence type="ECO:0000313" key="13">
    <source>
        <dbReference type="Proteomes" id="UP000191661"/>
    </source>
</evidence>
<comment type="subunit">
    <text evidence="8">Monomer. Part of the FGAM synthase complex composed of 1 PurL, 1 PurQ and 2 PurS subunits.</text>
</comment>
<evidence type="ECO:0000256" key="8">
    <source>
        <dbReference type="HAMAP-Rule" id="MF_00420"/>
    </source>
</evidence>
<accession>A0A1V6N3Y7</accession>
<dbReference type="InterPro" id="IPR036676">
    <property type="entry name" value="PurM-like_C_sf"/>
</dbReference>
<evidence type="ECO:0000256" key="5">
    <source>
        <dbReference type="ARBA" id="ARBA00022755"/>
    </source>
</evidence>
<feature type="binding site" evidence="8">
    <location>
        <position position="101"/>
    </location>
    <ligand>
        <name>substrate</name>
    </ligand>
</feature>
<feature type="binding site" evidence="8">
    <location>
        <position position="522"/>
    </location>
    <ligand>
        <name>substrate</name>
    </ligand>
</feature>
<protein>
    <recommendedName>
        <fullName evidence="8">Phosphoribosylformylglycinamidine synthase subunit PurL</fullName>
        <shortName evidence="8">FGAM synthase</shortName>
        <ecNumber evidence="8">6.3.5.3</ecNumber>
    </recommendedName>
    <alternativeName>
        <fullName evidence="8">Formylglycinamide ribonucleotide amidotransferase subunit II</fullName>
        <shortName evidence="8">FGAR amidotransferase II</shortName>
        <shortName evidence="8">FGAR-AT II</shortName>
    </alternativeName>
    <alternativeName>
        <fullName evidence="8">Glutamine amidotransferase PurL</fullName>
    </alternativeName>
    <alternativeName>
        <fullName evidence="8">Phosphoribosylformylglycinamidine synthase subunit II</fullName>
    </alternativeName>
</protein>
<proteinExistence type="inferred from homology"/>
<keyword evidence="2 8" id="KW-0436">Ligase</keyword>
<keyword evidence="6 8" id="KW-0067">ATP-binding</keyword>
<gene>
    <name evidence="8 12" type="primary">purL</name>
    <name evidence="12" type="ORF">MBBAR_3c00650</name>
</gene>
<evidence type="ECO:0000256" key="6">
    <source>
        <dbReference type="ARBA" id="ARBA00022840"/>
    </source>
</evidence>
<feature type="binding site" evidence="8">
    <location>
        <position position="226"/>
    </location>
    <ligand>
        <name>substrate</name>
    </ligand>
</feature>
<dbReference type="HAMAP" id="MF_00420">
    <property type="entry name" value="PurL_2"/>
    <property type="match status" value="1"/>
</dbReference>
<dbReference type="Gene3D" id="3.30.1330.10">
    <property type="entry name" value="PurM-like, N-terminal domain"/>
    <property type="match status" value="2"/>
</dbReference>
<organism evidence="12 13">
    <name type="scientific">Methanobrevibacter arboriphilus JCM 13429 = DSM 1125</name>
    <dbReference type="NCBI Taxonomy" id="1300164"/>
    <lineage>
        <taxon>Archaea</taxon>
        <taxon>Methanobacteriati</taxon>
        <taxon>Methanobacteriota</taxon>
        <taxon>Methanomada group</taxon>
        <taxon>Methanobacteria</taxon>
        <taxon>Methanobacteriales</taxon>
        <taxon>Methanobacteriaceae</taxon>
        <taxon>Methanobrevibacter</taxon>
    </lineage>
</organism>
<dbReference type="AlphaFoldDB" id="A0A1V6N3Y7"/>
<feature type="domain" description="PurM-like N-terminal" evidence="9">
    <location>
        <begin position="59"/>
        <end position="174"/>
    </location>
</feature>
<feature type="domain" description="PurM-like N-terminal" evidence="9">
    <location>
        <begin position="426"/>
        <end position="544"/>
    </location>
</feature>
<feature type="domain" description="PurM-like C-terminal" evidence="10">
    <location>
        <begin position="187"/>
        <end position="339"/>
    </location>
</feature>
<comment type="catalytic activity">
    <reaction evidence="8">
        <text>N(2)-formyl-N(1)-(5-phospho-beta-D-ribosyl)glycinamide + L-glutamine + ATP + H2O = 2-formamido-N(1)-(5-O-phospho-beta-D-ribosyl)acetamidine + L-glutamate + ADP + phosphate + H(+)</text>
        <dbReference type="Rhea" id="RHEA:17129"/>
        <dbReference type="ChEBI" id="CHEBI:15377"/>
        <dbReference type="ChEBI" id="CHEBI:15378"/>
        <dbReference type="ChEBI" id="CHEBI:29985"/>
        <dbReference type="ChEBI" id="CHEBI:30616"/>
        <dbReference type="ChEBI" id="CHEBI:43474"/>
        <dbReference type="ChEBI" id="CHEBI:58359"/>
        <dbReference type="ChEBI" id="CHEBI:147286"/>
        <dbReference type="ChEBI" id="CHEBI:147287"/>
        <dbReference type="ChEBI" id="CHEBI:456216"/>
        <dbReference type="EC" id="6.3.5.3"/>
    </reaction>
</comment>
<keyword evidence="4 8" id="KW-0547">Nucleotide-binding</keyword>
<feature type="binding site" evidence="8">
    <location>
        <position position="254"/>
    </location>
    <ligand>
        <name>Mg(2+)</name>
        <dbReference type="ChEBI" id="CHEBI:18420"/>
        <label>2</label>
    </ligand>
</feature>
<feature type="binding site" evidence="8">
    <location>
        <position position="520"/>
    </location>
    <ligand>
        <name>Mg(2+)</name>
        <dbReference type="ChEBI" id="CHEBI:18420"/>
        <label>1</label>
    </ligand>
</feature>
<keyword evidence="7 8" id="KW-0460">Magnesium</keyword>
<name>A0A1V6N3Y7_METAZ</name>
<dbReference type="EMBL" id="JXMW01000003">
    <property type="protein sequence ID" value="OQD59410.1"/>
    <property type="molecule type" value="Genomic_DNA"/>
</dbReference>
<dbReference type="GO" id="GO:0006189">
    <property type="term" value="P:'de novo' IMP biosynthetic process"/>
    <property type="evidence" value="ECO:0007669"/>
    <property type="project" value="UniProtKB-UniRule"/>
</dbReference>
<comment type="function">
    <text evidence="8">Part of the phosphoribosylformylglycinamidine synthase complex involved in the purines biosynthetic pathway. Catalyzes the ATP-dependent conversion of formylglycinamide ribonucleotide (FGAR) and glutamine to yield formylglycinamidine ribonucleotide (FGAM) and glutamate. The FGAM synthase complex is composed of three subunits. PurQ produces an ammonia molecule by converting glutamine to glutamate. PurL transfers the ammonia molecule to FGAR to form FGAM in an ATP-dependent manner. PurS interacts with PurQ and PurL and is thought to assist in the transfer of the ammonia molecule from PurQ to PurL.</text>
</comment>
<dbReference type="InterPro" id="IPR036921">
    <property type="entry name" value="PurM-like_N_sf"/>
</dbReference>
<dbReference type="CDD" id="cd02203">
    <property type="entry name" value="PurL_repeat1"/>
    <property type="match status" value="1"/>
</dbReference>
<dbReference type="GO" id="GO:0000287">
    <property type="term" value="F:magnesium ion binding"/>
    <property type="evidence" value="ECO:0007669"/>
    <property type="project" value="UniProtKB-UniRule"/>
</dbReference>
<evidence type="ECO:0000256" key="4">
    <source>
        <dbReference type="ARBA" id="ARBA00022741"/>
    </source>
</evidence>
<dbReference type="EC" id="6.3.5.3" evidence="8"/>
<keyword evidence="5 8" id="KW-0658">Purine biosynthesis</keyword>
<feature type="domain" description="PurM-like C-terminal" evidence="10">
    <location>
        <begin position="557"/>
        <end position="709"/>
    </location>
</feature>
<dbReference type="GO" id="GO:0005737">
    <property type="term" value="C:cytoplasm"/>
    <property type="evidence" value="ECO:0007669"/>
    <property type="project" value="UniProtKB-SubCell"/>
</dbReference>